<keyword evidence="1" id="KW-0472">Membrane</keyword>
<keyword evidence="1" id="KW-0812">Transmembrane</keyword>
<keyword evidence="1" id="KW-1133">Transmembrane helix</keyword>
<dbReference type="EMBL" id="FNGI01000001">
    <property type="protein sequence ID" value="SDL03675.1"/>
    <property type="molecule type" value="Genomic_DNA"/>
</dbReference>
<dbReference type="STRING" id="119000.SAMN05661010_00818"/>
<dbReference type="OrthoDB" id="6166097at2"/>
<evidence type="ECO:0000313" key="3">
    <source>
        <dbReference type="Proteomes" id="UP000198654"/>
    </source>
</evidence>
<evidence type="ECO:0000313" key="2">
    <source>
        <dbReference type="EMBL" id="SDL03675.1"/>
    </source>
</evidence>
<accession>A0A1G9GT13</accession>
<feature type="transmembrane region" description="Helical" evidence="1">
    <location>
        <begin position="59"/>
        <end position="77"/>
    </location>
</feature>
<dbReference type="Proteomes" id="UP000198654">
    <property type="component" value="Unassembled WGS sequence"/>
</dbReference>
<keyword evidence="3" id="KW-1185">Reference proteome</keyword>
<gene>
    <name evidence="2" type="ORF">SAMN05661010_00818</name>
</gene>
<dbReference type="RefSeq" id="WP_089725712.1">
    <property type="nucleotide sequence ID" value="NZ_FNGI01000001.1"/>
</dbReference>
<feature type="transmembrane region" description="Helical" evidence="1">
    <location>
        <begin position="32"/>
        <end position="53"/>
    </location>
</feature>
<reference evidence="2 3" key="1">
    <citation type="submission" date="2016-10" db="EMBL/GenBank/DDBJ databases">
        <authorList>
            <person name="de Groot N.N."/>
        </authorList>
    </citation>
    <scope>NUCLEOTIDE SEQUENCE [LARGE SCALE GENOMIC DNA]</scope>
    <source>
        <strain evidence="2 3">DSM 14789</strain>
    </source>
</reference>
<protein>
    <submittedName>
        <fullName evidence="2">Uncharacterized protein</fullName>
    </submittedName>
</protein>
<sequence>MLARQPVAYTPKYHEKALVTANRFLGLPNELWSVWAALMIGMTGWFASGVALIVFIVDYGLWLLLAALSIWLVLRCLTPSRSLLKRVALEEHRIEVEHVATLHGVSTHDVLLVDSEAERQLLELGQVAPSNEDSCPIG</sequence>
<proteinExistence type="predicted"/>
<organism evidence="2 3">
    <name type="scientific">Modicisalibacter muralis</name>
    <dbReference type="NCBI Taxonomy" id="119000"/>
    <lineage>
        <taxon>Bacteria</taxon>
        <taxon>Pseudomonadati</taxon>
        <taxon>Pseudomonadota</taxon>
        <taxon>Gammaproteobacteria</taxon>
        <taxon>Oceanospirillales</taxon>
        <taxon>Halomonadaceae</taxon>
        <taxon>Modicisalibacter</taxon>
    </lineage>
</organism>
<dbReference type="AlphaFoldDB" id="A0A1G9GT13"/>
<evidence type="ECO:0000256" key="1">
    <source>
        <dbReference type="SAM" id="Phobius"/>
    </source>
</evidence>
<name>A0A1G9GT13_9GAMM</name>